<dbReference type="RefSeq" id="XP_014149545.1">
    <property type="nucleotide sequence ID" value="XM_014294070.1"/>
</dbReference>
<proteinExistence type="predicted"/>
<protein>
    <recommendedName>
        <fullName evidence="3">Methyltransferase domain-containing protein</fullName>
    </recommendedName>
</protein>
<reference evidence="1 2" key="1">
    <citation type="submission" date="2011-02" db="EMBL/GenBank/DDBJ databases">
        <title>The Genome Sequence of Sphaeroforma arctica JP610.</title>
        <authorList>
            <consortium name="The Broad Institute Genome Sequencing Platform"/>
            <person name="Russ C."/>
            <person name="Cuomo C."/>
            <person name="Young S.K."/>
            <person name="Zeng Q."/>
            <person name="Gargeya S."/>
            <person name="Alvarado L."/>
            <person name="Berlin A."/>
            <person name="Chapman S.B."/>
            <person name="Chen Z."/>
            <person name="Freedman E."/>
            <person name="Gellesch M."/>
            <person name="Goldberg J."/>
            <person name="Griggs A."/>
            <person name="Gujja S."/>
            <person name="Heilman E."/>
            <person name="Heiman D."/>
            <person name="Howarth C."/>
            <person name="Mehta T."/>
            <person name="Neiman D."/>
            <person name="Pearson M."/>
            <person name="Roberts A."/>
            <person name="Saif S."/>
            <person name="Shea T."/>
            <person name="Shenoy N."/>
            <person name="Sisk P."/>
            <person name="Stolte C."/>
            <person name="Sykes S."/>
            <person name="White J."/>
            <person name="Yandava C."/>
            <person name="Burger G."/>
            <person name="Gray M.W."/>
            <person name="Holland P.W.H."/>
            <person name="King N."/>
            <person name="Lang F.B.F."/>
            <person name="Roger A.J."/>
            <person name="Ruiz-Trillo I."/>
            <person name="Haas B."/>
            <person name="Nusbaum C."/>
            <person name="Birren B."/>
        </authorList>
    </citation>
    <scope>NUCLEOTIDE SEQUENCE [LARGE SCALE GENOMIC DNA]</scope>
    <source>
        <strain evidence="1 2">JP610</strain>
    </source>
</reference>
<dbReference type="CDD" id="cd02440">
    <property type="entry name" value="AdoMet_MTases"/>
    <property type="match status" value="1"/>
</dbReference>
<dbReference type="AlphaFoldDB" id="A0A0L0FHZ5"/>
<evidence type="ECO:0000313" key="2">
    <source>
        <dbReference type="Proteomes" id="UP000054560"/>
    </source>
</evidence>
<dbReference type="STRING" id="667725.A0A0L0FHZ5"/>
<dbReference type="eggNOG" id="ENOG502S4RI">
    <property type="taxonomic scope" value="Eukaryota"/>
</dbReference>
<dbReference type="EMBL" id="KQ243504">
    <property type="protein sequence ID" value="KNC75643.1"/>
    <property type="molecule type" value="Genomic_DNA"/>
</dbReference>
<dbReference type="Proteomes" id="UP000054560">
    <property type="component" value="Unassembled WGS sequence"/>
</dbReference>
<gene>
    <name evidence="1" type="ORF">SARC_11835</name>
</gene>
<accession>A0A0L0FHZ5</accession>
<sequence length="238" mass="27076">MWRWYFGEKFRYIGIDINPAVQQFKAPWATILIGDSGDPEFWAKIRADYPERPDIFLDDGGHTMTQQLNAFKYAYDWVKDDGIYACEDLHTSYMPSHGGKLYTLDEGGDHHPVQHKDTSKLVLMTDLIKNSVDYLHAQRNNNCGTNEVCKLTKDTLQSISLSESIVFYQKGPKSVLVCKTGGRSIPYAETDTKYEDMFMDDMLAVAQEGTGGACETGNRASMWKPRPGYEKMKSIINR</sequence>
<dbReference type="InterPro" id="IPR029063">
    <property type="entry name" value="SAM-dependent_MTases_sf"/>
</dbReference>
<organism evidence="1 2">
    <name type="scientific">Sphaeroforma arctica JP610</name>
    <dbReference type="NCBI Taxonomy" id="667725"/>
    <lineage>
        <taxon>Eukaryota</taxon>
        <taxon>Ichthyosporea</taxon>
        <taxon>Ichthyophonida</taxon>
        <taxon>Sphaeroforma</taxon>
    </lineage>
</organism>
<evidence type="ECO:0000313" key="1">
    <source>
        <dbReference type="EMBL" id="KNC75643.1"/>
    </source>
</evidence>
<dbReference type="SUPFAM" id="SSF53335">
    <property type="entry name" value="S-adenosyl-L-methionine-dependent methyltransferases"/>
    <property type="match status" value="1"/>
</dbReference>
<dbReference type="OrthoDB" id="407477at2759"/>
<name>A0A0L0FHZ5_9EUKA</name>
<evidence type="ECO:0008006" key="3">
    <source>
        <dbReference type="Google" id="ProtNLM"/>
    </source>
</evidence>
<dbReference type="Gene3D" id="3.40.50.150">
    <property type="entry name" value="Vaccinia Virus protein VP39"/>
    <property type="match status" value="1"/>
</dbReference>
<keyword evidence="2" id="KW-1185">Reference proteome</keyword>
<dbReference type="GeneID" id="25912339"/>